<accession>A0A6J7RB65</accession>
<evidence type="ECO:0000259" key="1">
    <source>
        <dbReference type="Pfam" id="PF18480"/>
    </source>
</evidence>
<sequence length="118" mass="12646">MIRLLLDEMLSGTIARQLRERGHDVRSIVESAGQAGCSDAEVLELATREERIVVTLNVADFVSLDRDWAAQGRMHNGIILVSSRRFPQNASFIGGLVTALDAAAASGALPGPGTTRFL</sequence>
<proteinExistence type="predicted"/>
<gene>
    <name evidence="2" type="ORF">UFOPK4061_01674</name>
</gene>
<organism evidence="2">
    <name type="scientific">freshwater metagenome</name>
    <dbReference type="NCBI Taxonomy" id="449393"/>
    <lineage>
        <taxon>unclassified sequences</taxon>
        <taxon>metagenomes</taxon>
        <taxon>ecological metagenomes</taxon>
    </lineage>
</organism>
<dbReference type="InterPro" id="IPR041049">
    <property type="entry name" value="DUF5615"/>
</dbReference>
<protein>
    <submittedName>
        <fullName evidence="2">Unannotated protein</fullName>
    </submittedName>
</protein>
<feature type="domain" description="DUF5615" evidence="1">
    <location>
        <begin position="3"/>
        <end position="85"/>
    </location>
</feature>
<dbReference type="AlphaFoldDB" id="A0A6J7RB65"/>
<name>A0A6J7RB65_9ZZZZ</name>
<evidence type="ECO:0000313" key="2">
    <source>
        <dbReference type="EMBL" id="CAB5025888.1"/>
    </source>
</evidence>
<reference evidence="2" key="1">
    <citation type="submission" date="2020-05" db="EMBL/GenBank/DDBJ databases">
        <authorList>
            <person name="Chiriac C."/>
            <person name="Salcher M."/>
            <person name="Ghai R."/>
            <person name="Kavagutti S V."/>
        </authorList>
    </citation>
    <scope>NUCLEOTIDE SEQUENCE</scope>
</reference>
<dbReference type="Pfam" id="PF18480">
    <property type="entry name" value="DUF5615"/>
    <property type="match status" value="1"/>
</dbReference>
<dbReference type="EMBL" id="CAFBPD010000334">
    <property type="protein sequence ID" value="CAB5025888.1"/>
    <property type="molecule type" value="Genomic_DNA"/>
</dbReference>